<dbReference type="OrthoDB" id="9998363at2759"/>
<sequence length="236" mass="26696">MWAKHMDRPAPFNLAQLLGTQLEQKKDEESKQETKEEPKEESKQEETLKQSVGVNLELPKMEASSISPSGSSEASASTEQNHEHTDASSIGRSGESDGDDRKPLQSQESSTAIAAPERPVAPSTPTRPVENPLEAMQKMWAETEPPPPRQVRTVYYSTTCSEFRKFMKFPGISVVSDIFISNGVLLFVLKAFEQKLLFLLVEEKRGHYFLLRSQLNLDFDVFLFPTWPQDFLFIQS</sequence>
<proteinExistence type="predicted"/>
<organism evidence="2 3">
    <name type="scientific">Oesophagostomum dentatum</name>
    <name type="common">Nodular worm</name>
    <dbReference type="NCBI Taxonomy" id="61180"/>
    <lineage>
        <taxon>Eukaryota</taxon>
        <taxon>Metazoa</taxon>
        <taxon>Ecdysozoa</taxon>
        <taxon>Nematoda</taxon>
        <taxon>Chromadorea</taxon>
        <taxon>Rhabditida</taxon>
        <taxon>Rhabditina</taxon>
        <taxon>Rhabditomorpha</taxon>
        <taxon>Strongyloidea</taxon>
        <taxon>Strongylidae</taxon>
        <taxon>Oesophagostomum</taxon>
    </lineage>
</organism>
<reference evidence="2 3" key="1">
    <citation type="submission" date="2014-03" db="EMBL/GenBank/DDBJ databases">
        <title>Draft genome of the hookworm Oesophagostomum dentatum.</title>
        <authorList>
            <person name="Mitreva M."/>
        </authorList>
    </citation>
    <scope>NUCLEOTIDE SEQUENCE [LARGE SCALE GENOMIC DNA]</scope>
    <source>
        <strain evidence="2 3">OD-Hann</strain>
    </source>
</reference>
<name>A0A0B1T0I8_OESDE</name>
<dbReference type="EMBL" id="KN554450">
    <property type="protein sequence ID" value="KHJ89277.1"/>
    <property type="molecule type" value="Genomic_DNA"/>
</dbReference>
<feature type="compositionally biased region" description="Low complexity" evidence="1">
    <location>
        <begin position="62"/>
        <end position="79"/>
    </location>
</feature>
<protein>
    <submittedName>
        <fullName evidence="2">Uncharacterized protein</fullName>
    </submittedName>
</protein>
<feature type="compositionally biased region" description="Basic and acidic residues" evidence="1">
    <location>
        <begin position="23"/>
        <end position="48"/>
    </location>
</feature>
<accession>A0A0B1T0I8</accession>
<dbReference type="AlphaFoldDB" id="A0A0B1T0I8"/>
<keyword evidence="3" id="KW-1185">Reference proteome</keyword>
<evidence type="ECO:0000313" key="3">
    <source>
        <dbReference type="Proteomes" id="UP000053660"/>
    </source>
</evidence>
<dbReference type="Proteomes" id="UP000053660">
    <property type="component" value="Unassembled WGS sequence"/>
</dbReference>
<feature type="region of interest" description="Disordered" evidence="1">
    <location>
        <begin position="1"/>
        <end position="130"/>
    </location>
</feature>
<evidence type="ECO:0000256" key="1">
    <source>
        <dbReference type="SAM" id="MobiDB-lite"/>
    </source>
</evidence>
<gene>
    <name evidence="2" type="ORF">OESDEN_10902</name>
</gene>
<evidence type="ECO:0000313" key="2">
    <source>
        <dbReference type="EMBL" id="KHJ89277.1"/>
    </source>
</evidence>